<name>A0A545T3D1_9GAMM</name>
<evidence type="ECO:0000313" key="2">
    <source>
        <dbReference type="Proteomes" id="UP000319732"/>
    </source>
</evidence>
<proteinExistence type="predicted"/>
<dbReference type="PROSITE" id="PS51257">
    <property type="entry name" value="PROKAR_LIPOPROTEIN"/>
    <property type="match status" value="1"/>
</dbReference>
<dbReference type="OrthoDB" id="5726612at2"/>
<evidence type="ECO:0008006" key="3">
    <source>
        <dbReference type="Google" id="ProtNLM"/>
    </source>
</evidence>
<reference evidence="1 2" key="1">
    <citation type="submission" date="2019-06" db="EMBL/GenBank/DDBJ databases">
        <title>Whole genome sequence for Cellvibrionaceae sp. R142.</title>
        <authorList>
            <person name="Wang G."/>
        </authorList>
    </citation>
    <scope>NUCLEOTIDE SEQUENCE [LARGE SCALE GENOMIC DNA]</scope>
    <source>
        <strain evidence="1 2">R142</strain>
    </source>
</reference>
<gene>
    <name evidence="1" type="ORF">FKG94_18910</name>
</gene>
<dbReference type="Proteomes" id="UP000319732">
    <property type="component" value="Unassembled WGS sequence"/>
</dbReference>
<evidence type="ECO:0000313" key="1">
    <source>
        <dbReference type="EMBL" id="TQV71724.1"/>
    </source>
</evidence>
<dbReference type="EMBL" id="VHSG01000020">
    <property type="protein sequence ID" value="TQV71724.1"/>
    <property type="molecule type" value="Genomic_DNA"/>
</dbReference>
<dbReference type="RefSeq" id="WP_142928500.1">
    <property type="nucleotide sequence ID" value="NZ_ML660099.1"/>
</dbReference>
<organism evidence="1 2">
    <name type="scientific">Exilibacterium tricleocarpae</name>
    <dbReference type="NCBI Taxonomy" id="2591008"/>
    <lineage>
        <taxon>Bacteria</taxon>
        <taxon>Pseudomonadati</taxon>
        <taxon>Pseudomonadota</taxon>
        <taxon>Gammaproteobacteria</taxon>
        <taxon>Cellvibrionales</taxon>
        <taxon>Cellvibrionaceae</taxon>
        <taxon>Exilibacterium</taxon>
    </lineage>
</organism>
<comment type="caution">
    <text evidence="1">The sequence shown here is derived from an EMBL/GenBank/DDBJ whole genome shotgun (WGS) entry which is preliminary data.</text>
</comment>
<protein>
    <recommendedName>
        <fullName evidence="3">Lipoprotein</fullName>
    </recommendedName>
</protein>
<sequence length="242" mass="26676">MKIIRQFAWVLPLLLAGCETVPVLVPLPEAAPAPESKPAPPARPVRTVDDDVRQLLGDAEQALAADRLTAPLHDNAFDRFQAVLMLKPGNEQALAGLRMILARYLQLAREAAAAQHYGKARALIERARLVEADNADIEALAKELAQAVASLKARQPEYIGTNNEFPLTEAGLEQQNNDTVEYLQAIARQARQENVSLLIVARSDAEGRWIYQQMKKAVAGYRLRGDIKLGKRPKILLLPPID</sequence>
<accession>A0A545T3D1</accession>
<dbReference type="AlphaFoldDB" id="A0A545T3D1"/>
<keyword evidence="2" id="KW-1185">Reference proteome</keyword>